<organism evidence="4 5">
    <name type="scientific">Nesidiocoris tenuis</name>
    <dbReference type="NCBI Taxonomy" id="355587"/>
    <lineage>
        <taxon>Eukaryota</taxon>
        <taxon>Metazoa</taxon>
        <taxon>Ecdysozoa</taxon>
        <taxon>Arthropoda</taxon>
        <taxon>Hexapoda</taxon>
        <taxon>Insecta</taxon>
        <taxon>Pterygota</taxon>
        <taxon>Neoptera</taxon>
        <taxon>Paraneoptera</taxon>
        <taxon>Hemiptera</taxon>
        <taxon>Heteroptera</taxon>
        <taxon>Panheteroptera</taxon>
        <taxon>Cimicomorpha</taxon>
        <taxon>Miridae</taxon>
        <taxon>Dicyphina</taxon>
        <taxon>Nesidiocoris</taxon>
    </lineage>
</organism>
<feature type="region of interest" description="Disordered" evidence="3">
    <location>
        <begin position="323"/>
        <end position="369"/>
    </location>
</feature>
<dbReference type="Gene3D" id="3.30.1120.90">
    <property type="entry name" value="Nucleosome assembly protein"/>
    <property type="match status" value="1"/>
</dbReference>
<accession>A0ABN7AFL0</accession>
<feature type="region of interest" description="Disordered" evidence="3">
    <location>
        <begin position="1"/>
        <end position="28"/>
    </location>
</feature>
<evidence type="ECO:0000256" key="1">
    <source>
        <dbReference type="ARBA" id="ARBA00009947"/>
    </source>
</evidence>
<comment type="similarity">
    <text evidence="1 2">Belongs to the nucleosome assembly protein (NAP) family.</text>
</comment>
<sequence length="369" mass="42561">MSSQDANSLKNDSSEFNESNANESFGKDGKLSVVPHPAALYKFLPPVVRRRVKALKKLQVDSVNIEADFFIEVHKLECKYNHLYADLNKKRRQIIAGEKEPTDEECDFKLDGTLDASPNEDLADDFLQNCPPSVRMDANTKGIPFFWLTIFKNVDMLNDMVHPHDEPVLKHLIDIEVEFIENNPMGFILKFIFTPNEYFSNPVLTKYYEMRCKPDETDPFSFEGPEIVKCKGCTIDWHKNKNITMKTIKKKQKHKSHGTFRTVAKVVKNDSFFNFFDPPQVPDDENEDIDVDTQAILTSDFEIGHYIRERIIPHAVLYYTGEALEEESDLEEEEEEDDDDEITEESDDNESSPKDFKNIQAAAPECKQQ</sequence>
<dbReference type="Gene3D" id="1.20.5.1500">
    <property type="match status" value="1"/>
</dbReference>
<dbReference type="SUPFAM" id="SSF143113">
    <property type="entry name" value="NAP-like"/>
    <property type="match status" value="1"/>
</dbReference>
<feature type="compositionally biased region" description="Acidic residues" evidence="3">
    <location>
        <begin position="323"/>
        <end position="350"/>
    </location>
</feature>
<keyword evidence="5" id="KW-1185">Reference proteome</keyword>
<feature type="compositionally biased region" description="Polar residues" evidence="3">
    <location>
        <begin position="1"/>
        <end position="10"/>
    </location>
</feature>
<dbReference type="InterPro" id="IPR002164">
    <property type="entry name" value="NAP_family"/>
</dbReference>
<evidence type="ECO:0000313" key="5">
    <source>
        <dbReference type="Proteomes" id="UP001307889"/>
    </source>
</evidence>
<dbReference type="Pfam" id="PF00956">
    <property type="entry name" value="NAP"/>
    <property type="match status" value="1"/>
</dbReference>
<evidence type="ECO:0000256" key="2">
    <source>
        <dbReference type="RuleBase" id="RU003876"/>
    </source>
</evidence>
<evidence type="ECO:0000256" key="3">
    <source>
        <dbReference type="SAM" id="MobiDB-lite"/>
    </source>
</evidence>
<dbReference type="InterPro" id="IPR037231">
    <property type="entry name" value="NAP-like_sf"/>
</dbReference>
<dbReference type="PANTHER" id="PTHR11875">
    <property type="entry name" value="TESTIS-SPECIFIC Y-ENCODED PROTEIN"/>
    <property type="match status" value="1"/>
</dbReference>
<feature type="compositionally biased region" description="Low complexity" evidence="3">
    <location>
        <begin position="14"/>
        <end position="24"/>
    </location>
</feature>
<dbReference type="Proteomes" id="UP001307889">
    <property type="component" value="Chromosome 2"/>
</dbReference>
<dbReference type="EMBL" id="AP028910">
    <property type="protein sequence ID" value="BES90773.1"/>
    <property type="molecule type" value="Genomic_DNA"/>
</dbReference>
<evidence type="ECO:0000313" key="4">
    <source>
        <dbReference type="EMBL" id="BES90773.1"/>
    </source>
</evidence>
<reference evidence="4 5" key="1">
    <citation type="submission" date="2023-09" db="EMBL/GenBank/DDBJ databases">
        <title>Nesidiocoris tenuis whole genome shotgun sequence.</title>
        <authorList>
            <person name="Shibata T."/>
            <person name="Shimoda M."/>
            <person name="Kobayashi T."/>
            <person name="Uehara T."/>
        </authorList>
    </citation>
    <scope>NUCLEOTIDE SEQUENCE [LARGE SCALE GENOMIC DNA]</scope>
    <source>
        <strain evidence="4 5">Japan</strain>
    </source>
</reference>
<proteinExistence type="inferred from homology"/>
<gene>
    <name evidence="4" type="ORF">NTJ_03581</name>
</gene>
<protein>
    <submittedName>
        <fullName evidence="4">Nucleosome assembly protein</fullName>
    </submittedName>
</protein>
<name>A0ABN7AFL0_9HEMI</name>